<dbReference type="AlphaFoldDB" id="E9FYD7"/>
<reference evidence="1 2" key="1">
    <citation type="journal article" date="2011" name="Science">
        <title>The ecoresponsive genome of Daphnia pulex.</title>
        <authorList>
            <person name="Colbourne J.K."/>
            <person name="Pfrender M.E."/>
            <person name="Gilbert D."/>
            <person name="Thomas W.K."/>
            <person name="Tucker A."/>
            <person name="Oakley T.H."/>
            <person name="Tokishita S."/>
            <person name="Aerts A."/>
            <person name="Arnold G.J."/>
            <person name="Basu M.K."/>
            <person name="Bauer D.J."/>
            <person name="Caceres C.E."/>
            <person name="Carmel L."/>
            <person name="Casola C."/>
            <person name="Choi J.H."/>
            <person name="Detter J.C."/>
            <person name="Dong Q."/>
            <person name="Dusheyko S."/>
            <person name="Eads B.D."/>
            <person name="Frohlich T."/>
            <person name="Geiler-Samerotte K.A."/>
            <person name="Gerlach D."/>
            <person name="Hatcher P."/>
            <person name="Jogdeo S."/>
            <person name="Krijgsveld J."/>
            <person name="Kriventseva E.V."/>
            <person name="Kultz D."/>
            <person name="Laforsch C."/>
            <person name="Lindquist E."/>
            <person name="Lopez J."/>
            <person name="Manak J.R."/>
            <person name="Muller J."/>
            <person name="Pangilinan J."/>
            <person name="Patwardhan R.P."/>
            <person name="Pitluck S."/>
            <person name="Pritham E.J."/>
            <person name="Rechtsteiner A."/>
            <person name="Rho M."/>
            <person name="Rogozin I.B."/>
            <person name="Sakarya O."/>
            <person name="Salamov A."/>
            <person name="Schaack S."/>
            <person name="Shapiro H."/>
            <person name="Shiga Y."/>
            <person name="Skalitzky C."/>
            <person name="Smith Z."/>
            <person name="Souvorov A."/>
            <person name="Sung W."/>
            <person name="Tang Z."/>
            <person name="Tsuchiya D."/>
            <person name="Tu H."/>
            <person name="Vos H."/>
            <person name="Wang M."/>
            <person name="Wolf Y.I."/>
            <person name="Yamagata H."/>
            <person name="Yamada T."/>
            <person name="Ye Y."/>
            <person name="Shaw J.R."/>
            <person name="Andrews J."/>
            <person name="Crease T.J."/>
            <person name="Tang H."/>
            <person name="Lucas S.M."/>
            <person name="Robertson H.M."/>
            <person name="Bork P."/>
            <person name="Koonin E.V."/>
            <person name="Zdobnov E.M."/>
            <person name="Grigoriev I.V."/>
            <person name="Lynch M."/>
            <person name="Boore J.L."/>
        </authorList>
    </citation>
    <scope>NUCLEOTIDE SEQUENCE [LARGE SCALE GENOMIC DNA]</scope>
</reference>
<accession>E9FYD7</accession>
<evidence type="ECO:0000313" key="2">
    <source>
        <dbReference type="Proteomes" id="UP000000305"/>
    </source>
</evidence>
<dbReference type="EMBL" id="GL732527">
    <property type="protein sequence ID" value="EFX87514.1"/>
    <property type="molecule type" value="Genomic_DNA"/>
</dbReference>
<dbReference type="Proteomes" id="UP000000305">
    <property type="component" value="Unassembled WGS sequence"/>
</dbReference>
<gene>
    <name evidence="1" type="ORF">DAPPUDRAFT_306500</name>
</gene>
<dbReference type="KEGG" id="dpx:DAPPUDRAFT_306500"/>
<keyword evidence="2" id="KW-1185">Reference proteome</keyword>
<dbReference type="HOGENOM" id="CLU_2906334_0_0_1"/>
<evidence type="ECO:0000313" key="1">
    <source>
        <dbReference type="EMBL" id="EFX87514.1"/>
    </source>
</evidence>
<dbReference type="InParanoid" id="E9FYD7"/>
<protein>
    <submittedName>
        <fullName evidence="1">Uncharacterized protein</fullName>
    </submittedName>
</protein>
<proteinExistence type="predicted"/>
<sequence length="62" mass="6822">MTRCASADPLLLPSRLCFSSAPVPHMHRASYFAPSRCGPKLLLISCFIVEALKPNSRGHQQL</sequence>
<organism evidence="1 2">
    <name type="scientific">Daphnia pulex</name>
    <name type="common">Water flea</name>
    <dbReference type="NCBI Taxonomy" id="6669"/>
    <lineage>
        <taxon>Eukaryota</taxon>
        <taxon>Metazoa</taxon>
        <taxon>Ecdysozoa</taxon>
        <taxon>Arthropoda</taxon>
        <taxon>Crustacea</taxon>
        <taxon>Branchiopoda</taxon>
        <taxon>Diplostraca</taxon>
        <taxon>Cladocera</taxon>
        <taxon>Anomopoda</taxon>
        <taxon>Daphniidae</taxon>
        <taxon>Daphnia</taxon>
    </lineage>
</organism>
<name>E9FYD7_DAPPU</name>